<sequence length="108" mass="12453">MDDDIWCHLTIGQLFLLFAFTISNLTKPRDILELLLNLYTTLYCLNQVLSIIPLFNSFFLGIPMVSMLLYVWSRENPNAQINIYGLVQLRVCNSLPSIAMPVFVLLNR</sequence>
<dbReference type="GO" id="GO:0006950">
    <property type="term" value="P:response to stress"/>
    <property type="evidence" value="ECO:0007669"/>
    <property type="project" value="UniProtKB-ARBA"/>
</dbReference>
<keyword evidence="5 7" id="KW-1133">Transmembrane helix</keyword>
<dbReference type="AlphaFoldDB" id="C0PNZ6"/>
<evidence type="ECO:0000256" key="6">
    <source>
        <dbReference type="ARBA" id="ARBA00023136"/>
    </source>
</evidence>
<evidence type="ECO:0000256" key="2">
    <source>
        <dbReference type="ARBA" id="ARBA00008917"/>
    </source>
</evidence>
<comment type="function">
    <text evidence="7">May be involved in the degradation of misfolded endoplasmic reticulum (ER) luminal proteins.</text>
</comment>
<comment type="similarity">
    <text evidence="2 7">Belongs to the derlin family.</text>
</comment>
<dbReference type="HOGENOM" id="CLU_2200810_0_0_1"/>
<evidence type="ECO:0000256" key="5">
    <source>
        <dbReference type="ARBA" id="ARBA00022989"/>
    </source>
</evidence>
<keyword evidence="4 7" id="KW-0256">Endoplasmic reticulum</keyword>
<proteinExistence type="evidence at transcript level"/>
<keyword evidence="6 7" id="KW-0472">Membrane</keyword>
<feature type="transmembrane region" description="Helical" evidence="7">
    <location>
        <begin position="6"/>
        <end position="26"/>
    </location>
</feature>
<dbReference type="InterPro" id="IPR007599">
    <property type="entry name" value="DER1"/>
</dbReference>
<name>C0PNZ6_MAIZE</name>
<comment type="caution">
    <text evidence="7">Lacks conserved residue(s) required for the propagation of feature annotation.</text>
</comment>
<organism evidence="8">
    <name type="scientific">Zea mays</name>
    <name type="common">Maize</name>
    <dbReference type="NCBI Taxonomy" id="4577"/>
    <lineage>
        <taxon>Eukaryota</taxon>
        <taxon>Viridiplantae</taxon>
        <taxon>Streptophyta</taxon>
        <taxon>Embryophyta</taxon>
        <taxon>Tracheophyta</taxon>
        <taxon>Spermatophyta</taxon>
        <taxon>Magnoliopsida</taxon>
        <taxon>Liliopsida</taxon>
        <taxon>Poales</taxon>
        <taxon>Poaceae</taxon>
        <taxon>PACMAD clade</taxon>
        <taxon>Panicoideae</taxon>
        <taxon>Andropogonodae</taxon>
        <taxon>Andropogoneae</taxon>
        <taxon>Tripsacinae</taxon>
        <taxon>Zea</taxon>
    </lineage>
</organism>
<comment type="subcellular location">
    <subcellularLocation>
        <location evidence="1 7">Endoplasmic reticulum membrane</location>
        <topology evidence="1 7">Multi-pass membrane protein</topology>
    </subcellularLocation>
</comment>
<evidence type="ECO:0000313" key="8">
    <source>
        <dbReference type="EMBL" id="ACN36912.1"/>
    </source>
</evidence>
<dbReference type="Pfam" id="PF04511">
    <property type="entry name" value="DER1"/>
    <property type="match status" value="1"/>
</dbReference>
<dbReference type="GO" id="GO:0005789">
    <property type="term" value="C:endoplasmic reticulum membrane"/>
    <property type="evidence" value="ECO:0007669"/>
    <property type="project" value="UniProtKB-SubCell"/>
</dbReference>
<evidence type="ECO:0000256" key="7">
    <source>
        <dbReference type="RuleBase" id="RU363059"/>
    </source>
</evidence>
<feature type="transmembrane region" description="Helical" evidence="7">
    <location>
        <begin position="47"/>
        <end position="71"/>
    </location>
</feature>
<keyword evidence="3 7" id="KW-0812">Transmembrane</keyword>
<evidence type="ECO:0000256" key="3">
    <source>
        <dbReference type="ARBA" id="ARBA00022692"/>
    </source>
</evidence>
<accession>C0PNZ6</accession>
<dbReference type="EMBL" id="BT070015">
    <property type="protein sequence ID" value="ACN36912.1"/>
    <property type="molecule type" value="mRNA"/>
</dbReference>
<dbReference type="PANTHER" id="PTHR11009">
    <property type="entry name" value="DER1-LIKE PROTEIN, DERLIN"/>
    <property type="match status" value="1"/>
</dbReference>
<reference evidence="8" key="1">
    <citation type="journal article" date="2009" name="PLoS Genet.">
        <title>Sequencing, mapping, and analysis of 27,455 maize full-length cDNAs.</title>
        <authorList>
            <person name="Soderlund C."/>
            <person name="Descour A."/>
            <person name="Kudrna D."/>
            <person name="Bomhoff M."/>
            <person name="Boyd L."/>
            <person name="Currie J."/>
            <person name="Angelova A."/>
            <person name="Collura K."/>
            <person name="Wissotski M."/>
            <person name="Ashley E."/>
            <person name="Morrow D."/>
            <person name="Fernandes J."/>
            <person name="Walbot V."/>
            <person name="Yu Y."/>
        </authorList>
    </citation>
    <scope>NUCLEOTIDE SEQUENCE</scope>
    <source>
        <strain evidence="8">B73</strain>
    </source>
</reference>
<evidence type="ECO:0000256" key="4">
    <source>
        <dbReference type="ARBA" id="ARBA00022824"/>
    </source>
</evidence>
<evidence type="ECO:0000256" key="1">
    <source>
        <dbReference type="ARBA" id="ARBA00004477"/>
    </source>
</evidence>
<protein>
    <recommendedName>
        <fullName evidence="7">Derlin</fullName>
    </recommendedName>
</protein>